<sequence>MKKKIVLMLTVIMLIGLAGCGKNQINIKETGTSDNNEQMVQNIYENKRTEVKQKISEIKERLPETSAEDKGTCGSKAKWYYKDNTLIIYGEGVITEDTWHKSNIVINTVVIDSGITKLGNNMFSGLGSEVGKNIENFYIADGLEEIGLSTFVNCDCLSEIVLPPSLYFIDGYTFASCDSLKNVYMTDGVEKIGDSAFTGCKSLDSIFIPKTVLAIGNGVFTGCNNLSDIQISKDNRIFSEKNNCIINNDTKTLIYAINKDFSIPDDILCIAEDAIYGCEIDSLVIPEGVKEIEERAFTYSKFAEIKLPDTLKIIGNYAFENCSKLKSVYIPKSVNYIGNNIFHGCSVLEHIEVDNDNTVYDSRKSCNAIIETSRDKMIAACTNTLITDDVVDIANGIFAGFSVFTDTYNKANQINPDSFKYY</sequence>
<dbReference type="AlphaFoldDB" id="A0A174ZSN3"/>
<dbReference type="Pfam" id="PF13306">
    <property type="entry name" value="LRR_5"/>
    <property type="match status" value="2"/>
</dbReference>
<dbReference type="PANTHER" id="PTHR45661">
    <property type="entry name" value="SURFACE ANTIGEN"/>
    <property type="match status" value="1"/>
</dbReference>
<dbReference type="PROSITE" id="PS51257">
    <property type="entry name" value="PROKAR_LIPOPROTEIN"/>
    <property type="match status" value="1"/>
</dbReference>
<proteinExistence type="predicted"/>
<dbReference type="Proteomes" id="UP000095780">
    <property type="component" value="Unassembled WGS sequence"/>
</dbReference>
<evidence type="ECO:0000313" key="2">
    <source>
        <dbReference type="EMBL" id="CUQ86250.1"/>
    </source>
</evidence>
<dbReference type="InterPro" id="IPR032675">
    <property type="entry name" value="LRR_dom_sf"/>
</dbReference>
<evidence type="ECO:0000313" key="3">
    <source>
        <dbReference type="Proteomes" id="UP000095780"/>
    </source>
</evidence>
<feature type="signal peptide" evidence="1">
    <location>
        <begin position="1"/>
        <end position="18"/>
    </location>
</feature>
<evidence type="ECO:0008006" key="4">
    <source>
        <dbReference type="Google" id="ProtNLM"/>
    </source>
</evidence>
<dbReference type="InterPro" id="IPR026906">
    <property type="entry name" value="LRR_5"/>
</dbReference>
<dbReference type="Gene3D" id="3.80.10.10">
    <property type="entry name" value="Ribonuclease Inhibitor"/>
    <property type="match status" value="1"/>
</dbReference>
<keyword evidence="1" id="KW-0732">Signal</keyword>
<dbReference type="RefSeq" id="WP_055287342.1">
    <property type="nucleotide sequence ID" value="NZ_CABIXW010000004.1"/>
</dbReference>
<dbReference type="PANTHER" id="PTHR45661:SF3">
    <property type="entry name" value="IG-LIKE DOMAIN-CONTAINING PROTEIN"/>
    <property type="match status" value="1"/>
</dbReference>
<reference evidence="2 3" key="1">
    <citation type="submission" date="2015-09" db="EMBL/GenBank/DDBJ databases">
        <authorList>
            <consortium name="Pathogen Informatics"/>
        </authorList>
    </citation>
    <scope>NUCLEOTIDE SEQUENCE [LARGE SCALE GENOMIC DNA]</scope>
    <source>
        <strain evidence="2 3">2789STDY5834878</strain>
    </source>
</reference>
<evidence type="ECO:0000256" key="1">
    <source>
        <dbReference type="SAM" id="SignalP"/>
    </source>
</evidence>
<feature type="chain" id="PRO_5038872142" description="Leucine-rich repeat domain-containing protein" evidence="1">
    <location>
        <begin position="19"/>
        <end position="422"/>
    </location>
</feature>
<dbReference type="EMBL" id="CZBV01000004">
    <property type="protein sequence ID" value="CUQ86250.1"/>
    <property type="molecule type" value="Genomic_DNA"/>
</dbReference>
<accession>A0A174ZSN3</accession>
<gene>
    <name evidence="2" type="ORF">ERS852492_01805</name>
</gene>
<dbReference type="SUPFAM" id="SSF52058">
    <property type="entry name" value="L domain-like"/>
    <property type="match status" value="1"/>
</dbReference>
<protein>
    <recommendedName>
        <fullName evidence="4">Leucine-rich repeat domain-containing protein</fullName>
    </recommendedName>
</protein>
<organism evidence="2 3">
    <name type="scientific">Lachnospira eligens</name>
    <dbReference type="NCBI Taxonomy" id="39485"/>
    <lineage>
        <taxon>Bacteria</taxon>
        <taxon>Bacillati</taxon>
        <taxon>Bacillota</taxon>
        <taxon>Clostridia</taxon>
        <taxon>Lachnospirales</taxon>
        <taxon>Lachnospiraceae</taxon>
        <taxon>Lachnospira</taxon>
    </lineage>
</organism>
<name>A0A174ZSN3_9FIRM</name>
<dbReference type="InterPro" id="IPR053139">
    <property type="entry name" value="Surface_bspA-like"/>
</dbReference>